<proteinExistence type="inferred from homology"/>
<dbReference type="EMBL" id="CP009706">
    <property type="protein sequence ID" value="AIU72687.1"/>
    <property type="molecule type" value="Genomic_DNA"/>
</dbReference>
<evidence type="ECO:0000256" key="2">
    <source>
        <dbReference type="ARBA" id="ARBA00005722"/>
    </source>
</evidence>
<dbReference type="Proteomes" id="UP000029986">
    <property type="component" value="Chromosome"/>
</dbReference>
<evidence type="ECO:0000256" key="6">
    <source>
        <dbReference type="SAM" id="SignalP"/>
    </source>
</evidence>
<dbReference type="GeneID" id="56891689"/>
<keyword evidence="8" id="KW-1185">Reference proteome</keyword>
<evidence type="ECO:0000313" key="8">
    <source>
        <dbReference type="Proteomes" id="UP000029986"/>
    </source>
</evidence>
<dbReference type="OrthoDB" id="8562138at2"/>
<comment type="subcellular location">
    <subcellularLocation>
        <location evidence="1">Cell outer membrane</location>
    </subcellularLocation>
</comment>
<dbReference type="GO" id="GO:0009252">
    <property type="term" value="P:peptidoglycan biosynthetic process"/>
    <property type="evidence" value="ECO:0007669"/>
    <property type="project" value="TreeGrafter"/>
</dbReference>
<accession>A0A097R1T3</accession>
<dbReference type="AlphaFoldDB" id="A0A097R1T3"/>
<dbReference type="GO" id="GO:0009279">
    <property type="term" value="C:cell outer membrane"/>
    <property type="evidence" value="ECO:0007669"/>
    <property type="project" value="UniProtKB-SubCell"/>
</dbReference>
<evidence type="ECO:0000256" key="3">
    <source>
        <dbReference type="ARBA" id="ARBA00022729"/>
    </source>
</evidence>
<name>A0A097R1T3_HAFAL</name>
<evidence type="ECO:0000256" key="1">
    <source>
        <dbReference type="ARBA" id="ARBA00004442"/>
    </source>
</evidence>
<evidence type="ECO:0000256" key="5">
    <source>
        <dbReference type="ARBA" id="ARBA00023237"/>
    </source>
</evidence>
<evidence type="ECO:0000313" key="7">
    <source>
        <dbReference type="EMBL" id="AIU72687.1"/>
    </source>
</evidence>
<keyword evidence="5" id="KW-0998">Cell outer membrane</keyword>
<dbReference type="RefSeq" id="WP_025802023.1">
    <property type="nucleotide sequence ID" value="NZ_CP009706.1"/>
</dbReference>
<dbReference type="PANTHER" id="PTHR38776">
    <property type="entry name" value="MLTA-INTERACTING PROTEIN-RELATED"/>
    <property type="match status" value="1"/>
</dbReference>
<dbReference type="eggNOG" id="COG3713">
    <property type="taxonomic scope" value="Bacteria"/>
</dbReference>
<dbReference type="PANTHER" id="PTHR38776:SF1">
    <property type="entry name" value="MLTA-INTERACTING PROTEIN-RELATED"/>
    <property type="match status" value="1"/>
</dbReference>
<reference evidence="7 8" key="1">
    <citation type="journal article" date="2014" name="Gut Pathog.">
        <title>Gene clusters of Hafnia alvei strain FB1 important in survival and pathogenesis: a draft genome perspective.</title>
        <authorList>
            <person name="Tan J.Y."/>
            <person name="Yin W.F."/>
            <person name="Chan K.G."/>
        </authorList>
    </citation>
    <scope>NUCLEOTIDE SEQUENCE [LARGE SCALE GENOMIC DNA]</scope>
    <source>
        <strain evidence="7 8">FB1</strain>
    </source>
</reference>
<dbReference type="KEGG" id="hav:AT03_10020"/>
<keyword evidence="3 6" id="KW-0732">Signal</keyword>
<sequence length="247" mass="27661">MKTLKLTTLGLLVLAATSAAQAGTWSLGASALVSPDPYRGNNDRVYPVPIINYEGDDFYFRSLTAGYYLWKDEQNQLSVMAFYNPLHFKASDSDDRHMKQLSNRHSTVMAGVAYTHKEDWGSIRTSFAGDILDNSNGLIADAAYLFPITAGDWSFTPGAGVTWNSSNQNDYYFGVSGSESNRSGYKRYTASDSWNPYVELTARYQINSSWNAFFTGRYIRLSDEVKDSPMIDKSYTGLLWTGVTYTF</sequence>
<feature type="chain" id="PRO_5001932219" evidence="6">
    <location>
        <begin position="23"/>
        <end position="247"/>
    </location>
</feature>
<dbReference type="InterPro" id="IPR010583">
    <property type="entry name" value="MipA"/>
</dbReference>
<dbReference type="HOGENOM" id="CLU_063465_3_0_6"/>
<feature type="signal peptide" evidence="6">
    <location>
        <begin position="1"/>
        <end position="22"/>
    </location>
</feature>
<comment type="similarity">
    <text evidence="2">Belongs to the MipA/OmpV family.</text>
</comment>
<keyword evidence="4" id="KW-0472">Membrane</keyword>
<protein>
    <submittedName>
        <fullName evidence="7">MltA-interacting protein MipA</fullName>
    </submittedName>
</protein>
<dbReference type="PATRIC" id="fig|1453496.5.peg.2013"/>
<gene>
    <name evidence="7" type="ORF">AT03_10020</name>
</gene>
<evidence type="ECO:0000256" key="4">
    <source>
        <dbReference type="ARBA" id="ARBA00023136"/>
    </source>
</evidence>
<dbReference type="Pfam" id="PF06629">
    <property type="entry name" value="MipA"/>
    <property type="match status" value="1"/>
</dbReference>
<organism evidence="7 8">
    <name type="scientific">Hafnia alvei FB1</name>
    <dbReference type="NCBI Taxonomy" id="1453496"/>
    <lineage>
        <taxon>Bacteria</taxon>
        <taxon>Pseudomonadati</taxon>
        <taxon>Pseudomonadota</taxon>
        <taxon>Gammaproteobacteria</taxon>
        <taxon>Enterobacterales</taxon>
        <taxon>Hafniaceae</taxon>
        <taxon>Hafnia</taxon>
    </lineage>
</organism>